<dbReference type="Gene3D" id="3.30.70.870">
    <property type="entry name" value="Elongation Factor G (Translational Gtpase), domain 3"/>
    <property type="match status" value="1"/>
</dbReference>
<dbReference type="Proteomes" id="UP001523566">
    <property type="component" value="Unassembled WGS sequence"/>
</dbReference>
<dbReference type="CDD" id="cd10912">
    <property type="entry name" value="PIN_YacP-like"/>
    <property type="match status" value="1"/>
</dbReference>
<dbReference type="PRINTS" id="PR00315">
    <property type="entry name" value="ELONGATNFCT"/>
</dbReference>
<proteinExistence type="predicted"/>
<evidence type="ECO:0000256" key="1">
    <source>
        <dbReference type="ARBA" id="ARBA00022741"/>
    </source>
</evidence>
<dbReference type="InterPro" id="IPR031157">
    <property type="entry name" value="G_TR_CS"/>
</dbReference>
<feature type="domain" description="Tr-type G" evidence="6">
    <location>
        <begin position="1"/>
        <end position="227"/>
    </location>
</feature>
<dbReference type="Pfam" id="PF00009">
    <property type="entry name" value="GTP_EFTU"/>
    <property type="match status" value="1"/>
</dbReference>
<dbReference type="SUPFAM" id="SSF54980">
    <property type="entry name" value="EF-G C-terminal domain-like"/>
    <property type="match status" value="2"/>
</dbReference>
<dbReference type="CDD" id="cd03711">
    <property type="entry name" value="Tet_C"/>
    <property type="match status" value="1"/>
</dbReference>
<dbReference type="SMART" id="SM00838">
    <property type="entry name" value="EFG_C"/>
    <property type="match status" value="1"/>
</dbReference>
<dbReference type="Gene3D" id="3.30.230.10">
    <property type="match status" value="1"/>
</dbReference>
<organism evidence="7 8">
    <name type="scientific">Aequitasia blattaphilus</name>
    <dbReference type="NCBI Taxonomy" id="2949332"/>
    <lineage>
        <taxon>Bacteria</taxon>
        <taxon>Bacillati</taxon>
        <taxon>Bacillota</taxon>
        <taxon>Clostridia</taxon>
        <taxon>Lachnospirales</taxon>
        <taxon>Lachnospiraceae</taxon>
        <taxon>Aequitasia</taxon>
    </lineage>
</organism>
<dbReference type="PROSITE" id="PS51722">
    <property type="entry name" value="G_TR_2"/>
    <property type="match status" value="1"/>
</dbReference>
<dbReference type="InterPro" id="IPR009000">
    <property type="entry name" value="Transl_B-barrel_sf"/>
</dbReference>
<dbReference type="SUPFAM" id="SSF52540">
    <property type="entry name" value="P-loop containing nucleoside triphosphate hydrolases"/>
    <property type="match status" value="1"/>
</dbReference>
<dbReference type="InterPro" id="IPR005225">
    <property type="entry name" value="Small_GTP-bd"/>
</dbReference>
<dbReference type="InterPro" id="IPR014721">
    <property type="entry name" value="Ribsml_uS5_D2-typ_fold_subgr"/>
</dbReference>
<name>A0ABT1EAN3_9FIRM</name>
<feature type="region of interest" description="Disordered" evidence="5">
    <location>
        <begin position="630"/>
        <end position="652"/>
    </location>
</feature>
<protein>
    <submittedName>
        <fullName evidence="7">TetM/TetW/TetO/TetS family tetracycline resistance ribosomal protection protein</fullName>
    </submittedName>
</protein>
<dbReference type="InterPro" id="IPR027417">
    <property type="entry name" value="P-loop_NTPase"/>
</dbReference>
<dbReference type="SUPFAM" id="SSF54211">
    <property type="entry name" value="Ribosomal protein S5 domain 2-like"/>
    <property type="match status" value="1"/>
</dbReference>
<dbReference type="InterPro" id="IPR005517">
    <property type="entry name" value="Transl_elong_EFG/EF2_IV"/>
</dbReference>
<keyword evidence="1" id="KW-0547">Nucleotide-binding</keyword>
<gene>
    <name evidence="7" type="ORF">NK125_10605</name>
</gene>
<dbReference type="InterPro" id="IPR035650">
    <property type="entry name" value="Tet_C"/>
</dbReference>
<dbReference type="Gene3D" id="2.40.30.10">
    <property type="entry name" value="Translation factors"/>
    <property type="match status" value="1"/>
</dbReference>
<evidence type="ECO:0000256" key="4">
    <source>
        <dbReference type="ARBA" id="ARBA00023251"/>
    </source>
</evidence>
<reference evidence="7 8" key="1">
    <citation type="journal article" date="2022" name="Genome Biol. Evol.">
        <title>Host diet, physiology and behaviors set the stage for Lachnospiraceae cladogenesis.</title>
        <authorList>
            <person name="Vera-Ponce De Leon A."/>
            <person name="Schneider M."/>
            <person name="Jahnes B.C."/>
            <person name="Sadowski V."/>
            <person name="Camuy-Velez L.A."/>
            <person name="Duan J."/>
            <person name="Sabree Z.L."/>
        </authorList>
    </citation>
    <scope>NUCLEOTIDE SEQUENCE [LARGE SCALE GENOMIC DNA]</scope>
    <source>
        <strain evidence="7 8">PAL113</strain>
    </source>
</reference>
<keyword evidence="2" id="KW-0648">Protein biosynthesis</keyword>
<evidence type="ECO:0000313" key="8">
    <source>
        <dbReference type="Proteomes" id="UP001523566"/>
    </source>
</evidence>
<evidence type="ECO:0000256" key="3">
    <source>
        <dbReference type="ARBA" id="ARBA00023134"/>
    </source>
</evidence>
<dbReference type="Pfam" id="PF14492">
    <property type="entry name" value="EFG_III"/>
    <property type="match status" value="1"/>
</dbReference>
<dbReference type="Gene3D" id="3.40.50.300">
    <property type="entry name" value="P-loop containing nucleotide triphosphate hydrolases"/>
    <property type="match status" value="1"/>
</dbReference>
<dbReference type="PANTHER" id="PTHR43261:SF1">
    <property type="entry name" value="RIBOSOME-RELEASING FACTOR 2, MITOCHONDRIAL"/>
    <property type="match status" value="1"/>
</dbReference>
<dbReference type="InterPro" id="IPR035647">
    <property type="entry name" value="EFG_III/V"/>
</dbReference>
<dbReference type="EMBL" id="JAMZFW010000015">
    <property type="protein sequence ID" value="MCP1102867.1"/>
    <property type="molecule type" value="Genomic_DNA"/>
</dbReference>
<dbReference type="Pfam" id="PF00679">
    <property type="entry name" value="EFG_C"/>
    <property type="match status" value="1"/>
</dbReference>
<dbReference type="InterPro" id="IPR020568">
    <property type="entry name" value="Ribosomal_Su5_D2-typ_SF"/>
</dbReference>
<dbReference type="SMART" id="SM00889">
    <property type="entry name" value="EFG_IV"/>
    <property type="match status" value="1"/>
</dbReference>
<comment type="caution">
    <text evidence="7">The sequence shown here is derived from an EMBL/GenBank/DDBJ whole genome shotgun (WGS) entry which is preliminary data.</text>
</comment>
<dbReference type="NCBIfam" id="TIGR00231">
    <property type="entry name" value="small_GTP"/>
    <property type="match status" value="1"/>
</dbReference>
<dbReference type="InterPro" id="IPR010298">
    <property type="entry name" value="YacP-like"/>
</dbReference>
<dbReference type="InterPro" id="IPR000795">
    <property type="entry name" value="T_Tr_GTP-bd_dom"/>
</dbReference>
<dbReference type="InterPro" id="IPR041095">
    <property type="entry name" value="EFG_II"/>
</dbReference>
<evidence type="ECO:0000256" key="2">
    <source>
        <dbReference type="ARBA" id="ARBA00022917"/>
    </source>
</evidence>
<dbReference type="Gene3D" id="3.30.70.240">
    <property type="match status" value="1"/>
</dbReference>
<keyword evidence="8" id="KW-1185">Reference proteome</keyword>
<accession>A0ABT1EAN3</accession>
<dbReference type="RefSeq" id="WP_262066655.1">
    <property type="nucleotide sequence ID" value="NZ_JAMXOD010000015.1"/>
</dbReference>
<dbReference type="PROSITE" id="PS00301">
    <property type="entry name" value="G_TR_1"/>
    <property type="match status" value="1"/>
</dbReference>
<evidence type="ECO:0000259" key="6">
    <source>
        <dbReference type="PROSITE" id="PS51722"/>
    </source>
</evidence>
<sequence>MKPITLGILAHVDAGKTTLSESILYTCGALAQKGRVDHKNTFLDTNSIERKRGITVFSKQAVFPLGDYQITLLDTPGHVDFSTETERTLMVLDYALLVINGNEGVQSHTKTLWELLKKHQIPTFLFLNKMDLTAQSKTALLADLRENLDEGCIYFDGDHDEVFYESLALSDEAYLDSFLQTGKLNTRIIQEGIQKRKFFPVYSGSALKDSGIQELLLGLKDFLFFPSYGSTAQMVVYKISRDEKGTRLTHAKITGGEFSVKSFIENEKIDQIRLYSGDKYELMPVAYSGMIVAFTGLKETHPPSDFQSLKPLLTYKVIHSPDVDPFKIYEKFSLLEEEEPTLKLQWQEEKKEILVHVMGEIQTEILKALLQERFQIDIDFSEGSILYKETITDTVIGSGHFEPLRHYAEVHLLMEPAPAGEGMSFSSKVNEDELDKNWQNLILTHLKEKEHAGVLAGYPITDIKITLIAGRAHIKHTSGGDFREATYRALRQGLRKSQALLLEPFLRFQISLPLSYLGRALSDIDGMSGTYPPPITEQDRAVIEGKAPLATIHHYGITLSSYTGGEGKLFLSFLGYFPCHNEKEVLENADYDIEKDSPSSSVFTHHGAGRTIPWDKADASMHIQIKEDSKPIDTPNQKASMTPPVHRSTQEEDAELEEIFIRTYGEPKKPSRESLRLSPPKEPVYQEPKKLEEYLLIDGYNIIYAWDSLKELAEENLDAAREKLIDIISNYQGYKGITTIVVFDAYKLAGHPEEILEYKNLYIVYTKEAETADQYIEKTVHKIGRKHKVTVATSDYLEQIITRGKGSYLFSASELYEEIENTRKEIQKKTDSFSSGTKNYLLDHAPKELNAELENIRLGK</sequence>
<keyword evidence="4" id="KW-0046">Antibiotic resistance</keyword>
<evidence type="ECO:0000313" key="7">
    <source>
        <dbReference type="EMBL" id="MCP1102867.1"/>
    </source>
</evidence>
<dbReference type="Pfam" id="PF03764">
    <property type="entry name" value="EFG_IV"/>
    <property type="match status" value="1"/>
</dbReference>
<dbReference type="InterPro" id="IPR000640">
    <property type="entry name" value="EFG_V-like"/>
</dbReference>
<dbReference type="Pfam" id="PF05991">
    <property type="entry name" value="NYN_YacP"/>
    <property type="match status" value="1"/>
</dbReference>
<keyword evidence="3" id="KW-0342">GTP-binding</keyword>
<evidence type="ECO:0000256" key="5">
    <source>
        <dbReference type="SAM" id="MobiDB-lite"/>
    </source>
</evidence>
<dbReference type="SUPFAM" id="SSF50447">
    <property type="entry name" value="Translation proteins"/>
    <property type="match status" value="1"/>
</dbReference>
<dbReference type="PANTHER" id="PTHR43261">
    <property type="entry name" value="TRANSLATION ELONGATION FACTOR G-RELATED"/>
    <property type="match status" value="1"/>
</dbReference>